<feature type="transmembrane region" description="Helical" evidence="1">
    <location>
        <begin position="12"/>
        <end position="33"/>
    </location>
</feature>
<accession>A0A367QVV0</accession>
<reference evidence="2" key="1">
    <citation type="submission" date="2016-04" db="EMBL/GenBank/DDBJ databases">
        <authorList>
            <person name="Tabuchi Yagui T.R."/>
        </authorList>
    </citation>
    <scope>NUCLEOTIDE SEQUENCE [LARGE SCALE GENOMIC DNA]</scope>
    <source>
        <strain evidence="2">NIES-26</strain>
    </source>
</reference>
<keyword evidence="1" id="KW-1133">Transmembrane helix</keyword>
<evidence type="ECO:0000256" key="1">
    <source>
        <dbReference type="SAM" id="Phobius"/>
    </source>
</evidence>
<dbReference type="AlphaFoldDB" id="A0A367QVV0"/>
<evidence type="ECO:0000313" key="2">
    <source>
        <dbReference type="EMBL" id="RCJ28059.1"/>
    </source>
</evidence>
<comment type="caution">
    <text evidence="2">The sequence shown here is derived from an EMBL/GenBank/DDBJ whole genome shotgun (WGS) entry which is preliminary data.</text>
</comment>
<feature type="transmembrane region" description="Helical" evidence="1">
    <location>
        <begin position="53"/>
        <end position="83"/>
    </location>
</feature>
<name>A0A367QVV0_9NOSO</name>
<sequence length="98" mass="10731">MSMFTNFLRSLLLTIVFSFAVPMFLVGGVLFLLPLMGHLPGLQGATEASATRILHFLAIFGSGTAFRGLLVISLTCSFVGALFDTYAYYRCQILRIDS</sequence>
<organism evidence="2 3">
    <name type="scientific">Nostoc minutum NIES-26</name>
    <dbReference type="NCBI Taxonomy" id="1844469"/>
    <lineage>
        <taxon>Bacteria</taxon>
        <taxon>Bacillati</taxon>
        <taxon>Cyanobacteriota</taxon>
        <taxon>Cyanophyceae</taxon>
        <taxon>Nostocales</taxon>
        <taxon>Nostocaceae</taxon>
        <taxon>Nostoc</taxon>
    </lineage>
</organism>
<keyword evidence="1" id="KW-0812">Transmembrane</keyword>
<gene>
    <name evidence="2" type="ORF">A6770_24545</name>
</gene>
<keyword evidence="1" id="KW-0472">Membrane</keyword>
<evidence type="ECO:0000313" key="3">
    <source>
        <dbReference type="Proteomes" id="UP000252107"/>
    </source>
</evidence>
<dbReference type="Proteomes" id="UP000252107">
    <property type="component" value="Unassembled WGS sequence"/>
</dbReference>
<dbReference type="EMBL" id="LXQD01000300">
    <property type="protein sequence ID" value="RCJ28059.1"/>
    <property type="molecule type" value="Genomic_DNA"/>
</dbReference>
<keyword evidence="3" id="KW-1185">Reference proteome</keyword>
<proteinExistence type="predicted"/>
<protein>
    <submittedName>
        <fullName evidence="2">Uncharacterized protein</fullName>
    </submittedName>
</protein>